<dbReference type="RefSeq" id="XP_065642330.1">
    <property type="nucleotide sequence ID" value="XM_065786258.1"/>
</dbReference>
<proteinExistence type="inferred from homology"/>
<evidence type="ECO:0000313" key="3">
    <source>
        <dbReference type="Proteomes" id="UP001652625"/>
    </source>
</evidence>
<protein>
    <submittedName>
        <fullName evidence="4">PIH1 domain-containing protein 2-like</fullName>
    </submittedName>
</protein>
<keyword evidence="3" id="KW-1185">Reference proteome</keyword>
<organism evidence="3 4">
    <name type="scientific">Hydra vulgaris</name>
    <name type="common">Hydra</name>
    <name type="synonym">Hydra attenuata</name>
    <dbReference type="NCBI Taxonomy" id="6087"/>
    <lineage>
        <taxon>Eukaryota</taxon>
        <taxon>Metazoa</taxon>
        <taxon>Cnidaria</taxon>
        <taxon>Hydrozoa</taxon>
        <taxon>Hydroidolina</taxon>
        <taxon>Anthoathecata</taxon>
        <taxon>Aplanulata</taxon>
        <taxon>Hydridae</taxon>
        <taxon>Hydra</taxon>
    </lineage>
</organism>
<dbReference type="GeneID" id="136073960"/>
<accession>A0ABM4B0P9</accession>
<dbReference type="Pfam" id="PF18201">
    <property type="entry name" value="PIH1_CS"/>
    <property type="match status" value="1"/>
</dbReference>
<dbReference type="Proteomes" id="UP001652625">
    <property type="component" value="Chromosome 01"/>
</dbReference>
<evidence type="ECO:0000259" key="2">
    <source>
        <dbReference type="Pfam" id="PF18201"/>
    </source>
</evidence>
<evidence type="ECO:0000313" key="4">
    <source>
        <dbReference type="RefSeq" id="XP_065642330.1"/>
    </source>
</evidence>
<reference evidence="4" key="2">
    <citation type="submission" date="2025-08" db="UniProtKB">
        <authorList>
            <consortium name="RefSeq"/>
        </authorList>
    </citation>
    <scope>IDENTIFICATION</scope>
</reference>
<comment type="similarity">
    <text evidence="1">Belongs to the PIH1 family.</text>
</comment>
<dbReference type="InterPro" id="IPR041442">
    <property type="entry name" value="PIH1D1/2/3_CS-like"/>
</dbReference>
<sequence>MCPTLRDSIEKAGSILDQDKIRQSNHETINKPNHDSSISTTNINNYCFTLKEILSKVFSQTYSKKYVLLTPKAEMDVNKISKQICFTIELLGVDSVSECILELTEDELLLVVTGQYELHLDLPLSIDVNTSKFFLGEVGEVGTAPPVLA</sequence>
<gene>
    <name evidence="4" type="primary">LOC136073960</name>
</gene>
<evidence type="ECO:0000256" key="1">
    <source>
        <dbReference type="ARBA" id="ARBA00008511"/>
    </source>
</evidence>
<name>A0ABM4B0P9_HYDVU</name>
<reference evidence="3" key="1">
    <citation type="submission" date="2025-05" db="UniProtKB">
        <authorList>
            <consortium name="RefSeq"/>
        </authorList>
    </citation>
    <scope>NUCLEOTIDE SEQUENCE [LARGE SCALE GENOMIC DNA]</scope>
</reference>
<feature type="domain" description="PIH1D1/2/3 CS-like" evidence="2">
    <location>
        <begin position="77"/>
        <end position="129"/>
    </location>
</feature>